<dbReference type="GeneID" id="26306402"/>
<gene>
    <name evidence="1" type="ORF">PAN0_018c5592</name>
</gene>
<protein>
    <submittedName>
        <fullName evidence="1">Uncharacterized protein</fullName>
    </submittedName>
</protein>
<evidence type="ECO:0000313" key="1">
    <source>
        <dbReference type="EMBL" id="GAK67365.1"/>
    </source>
</evidence>
<name>A0A081CL19_PSEA2</name>
<evidence type="ECO:0000313" key="2">
    <source>
        <dbReference type="Proteomes" id="UP000053758"/>
    </source>
</evidence>
<dbReference type="OrthoDB" id="2553457at2759"/>
<dbReference type="AlphaFoldDB" id="A0A081CL19"/>
<dbReference type="HOGENOM" id="CLU_288539_0_0_1"/>
<proteinExistence type="predicted"/>
<reference evidence="2" key="1">
    <citation type="journal article" date="2014" name="Genome Announc.">
        <title>Draft Genome Sequence of the Yeast Pseudozyma antarctica Type Strain JCM10317, a Producer of the Glycolipid Biosurfactants, Mannosylerythritol Lipids.</title>
        <authorList>
            <person name="Saika A."/>
            <person name="Koike H."/>
            <person name="Hori T."/>
            <person name="Fukuoka T."/>
            <person name="Sato S."/>
            <person name="Habe H."/>
            <person name="Kitamoto D."/>
            <person name="Morita T."/>
        </authorList>
    </citation>
    <scope>NUCLEOTIDE SEQUENCE [LARGE SCALE GENOMIC DNA]</scope>
    <source>
        <strain evidence="2">JCM 10317</strain>
    </source>
</reference>
<sequence>MAGDDTQNYLFSSASSTRRSSEKRSASSKPDSRSRTSSDTDISSIGGVHYPCFGKVDLASYIAARTYGLNFRRLHDEWVVLGRPAINTSHWPVLAGHRGLPASPNDFVAVAEHYEGKIFSQVALDMAGKPADRNRPLDDFIISMVVTAAIVNADFLIHRMVCDEILREEAMVQHVWHRYFTTFLHDAIRHFAHERTVCDRLGTHNCVVPLLYGQACAMTLPTLIQTFDYQVQIFQNLFPNFGDHVSRCASAQPSQRLDVDAIIKEYITKIEGSTRQAIAAGMGASTSGQAGSSGNTQSPYAGMIHPEEDSQAEVGPSRPRLAVTVVPEEVKGRPDLFVSDIDSAIRCDVPLEQVLKVIDSNMTVSAPSSTASTPPPIAAMTSIRAPYHSSSVSSRASFPSSDADWPLRRNADLSDSAVEEGDADIDSANLMLRPPLQGQAQWPVGISRRSTSEEHNSITPDEAMAATQTRTHSNSVYSYFSSLPATPTELLSPDGVVSNQEGAQSYMDRRPYRSNSGLLASTSAALESDTRKRTRAEQNREKMKAYHRRVMQQREALTTVLAEMSAHVGTIPMLSTRTNAAGLLGLFSGEASGSVGGDGASGSGSASSVGRSAPESSWSVSLRNKQKQESKARLRKREIDQVHELGLYANYANATLSRPGAAGTSTSPGSRGGSGAPGMGDVQGGMSTAWRQLETAQMAEADAQMSHAILRVFLRHRPSWIALISAEQRLASEVAKLSPRTEDGASAVDDGSAGDGSPGSGAGKGIKALIDRVQMEERAGTMSMLSPDSAHMLSRGMMSGAGVNQPGPLLDASGTPRYASQGSYGASVLLDAGAVVLSPGREYGATASPSGVTRPMGGEESADYFSQERRALGGRQGDSAAGTQRGSGPGHGAMSSMLPAQSGFSYGFYGAEAQARANAQSSMGGMAAMSPPPLPMQSRMSMSYDGRGGYGAATTTSRMEQSPGLYHAQPMPMQPYAYGQAPSQPTQMPGGAHGLAQPGPQPMADSMMAYRSNESTASSYATSHHHHHQQQQQQQQQHQAQQQHQSHTQPQQPPSYGQQGGYHAQ</sequence>
<organism evidence="1 2">
    <name type="scientific">Pseudozyma antarctica</name>
    <name type="common">Yeast</name>
    <name type="synonym">Candida antarctica</name>
    <dbReference type="NCBI Taxonomy" id="84753"/>
    <lineage>
        <taxon>Eukaryota</taxon>
        <taxon>Fungi</taxon>
        <taxon>Dikarya</taxon>
        <taxon>Basidiomycota</taxon>
        <taxon>Ustilaginomycotina</taxon>
        <taxon>Ustilaginomycetes</taxon>
        <taxon>Ustilaginales</taxon>
        <taxon>Ustilaginaceae</taxon>
        <taxon>Moesziomyces</taxon>
    </lineage>
</organism>
<dbReference type="EMBL" id="DF830085">
    <property type="protein sequence ID" value="GAK67365.1"/>
    <property type="molecule type" value="Genomic_DNA"/>
</dbReference>
<keyword evidence="2" id="KW-1185">Reference proteome</keyword>
<dbReference type="Proteomes" id="UP000053758">
    <property type="component" value="Unassembled WGS sequence"/>
</dbReference>
<dbReference type="RefSeq" id="XP_014654307.1">
    <property type="nucleotide sequence ID" value="XM_014798821.1"/>
</dbReference>
<accession>A0A081CL19</accession>